<protein>
    <submittedName>
        <fullName evidence="2">Uncharacterized protein</fullName>
    </submittedName>
</protein>
<accession>A0A917NW76</accession>
<evidence type="ECO:0000313" key="2">
    <source>
        <dbReference type="EMBL" id="GGJ34688.1"/>
    </source>
</evidence>
<proteinExistence type="predicted"/>
<keyword evidence="3" id="KW-1185">Reference proteome</keyword>
<dbReference type="Proteomes" id="UP000657574">
    <property type="component" value="Unassembled WGS sequence"/>
</dbReference>
<reference evidence="2" key="2">
    <citation type="submission" date="2020-09" db="EMBL/GenBank/DDBJ databases">
        <authorList>
            <person name="Sun Q."/>
            <person name="Ohkuma M."/>
        </authorList>
    </citation>
    <scope>NUCLEOTIDE SEQUENCE</scope>
    <source>
        <strain evidence="2">JCM 3086</strain>
    </source>
</reference>
<name>A0A917NW76_9ACTN</name>
<gene>
    <name evidence="2" type="ORF">GCM10010121_052390</name>
</gene>
<dbReference type="AlphaFoldDB" id="A0A917NW76"/>
<evidence type="ECO:0000256" key="1">
    <source>
        <dbReference type="SAM" id="MobiDB-lite"/>
    </source>
</evidence>
<organism evidence="2 3">
    <name type="scientific">Streptomyces brasiliensis</name>
    <dbReference type="NCBI Taxonomy" id="1954"/>
    <lineage>
        <taxon>Bacteria</taxon>
        <taxon>Bacillati</taxon>
        <taxon>Actinomycetota</taxon>
        <taxon>Actinomycetes</taxon>
        <taxon>Kitasatosporales</taxon>
        <taxon>Streptomycetaceae</taxon>
        <taxon>Streptomyces</taxon>
    </lineage>
</organism>
<evidence type="ECO:0000313" key="3">
    <source>
        <dbReference type="Proteomes" id="UP000657574"/>
    </source>
</evidence>
<sequence>MNLDFQVLDVRGSADQSLLVYTAEPDSPSAQALAFLTGWAATELPTGPTETAGEERDEQSRRG</sequence>
<reference evidence="2" key="1">
    <citation type="journal article" date="2014" name="Int. J. Syst. Evol. Microbiol.">
        <title>Complete genome sequence of Corynebacterium casei LMG S-19264T (=DSM 44701T), isolated from a smear-ripened cheese.</title>
        <authorList>
            <consortium name="US DOE Joint Genome Institute (JGI-PGF)"/>
            <person name="Walter F."/>
            <person name="Albersmeier A."/>
            <person name="Kalinowski J."/>
            <person name="Ruckert C."/>
        </authorList>
    </citation>
    <scope>NUCLEOTIDE SEQUENCE</scope>
    <source>
        <strain evidence="2">JCM 3086</strain>
    </source>
</reference>
<comment type="caution">
    <text evidence="2">The sequence shown here is derived from an EMBL/GenBank/DDBJ whole genome shotgun (WGS) entry which is preliminary data.</text>
</comment>
<dbReference type="EMBL" id="BMQA01000019">
    <property type="protein sequence ID" value="GGJ34688.1"/>
    <property type="molecule type" value="Genomic_DNA"/>
</dbReference>
<feature type="region of interest" description="Disordered" evidence="1">
    <location>
        <begin position="41"/>
        <end position="63"/>
    </location>
</feature>